<dbReference type="InterPro" id="IPR000980">
    <property type="entry name" value="SH2"/>
</dbReference>
<protein>
    <recommendedName>
        <fullName evidence="3">SH2 domain-containing protein</fullName>
    </recommendedName>
</protein>
<dbReference type="EMBL" id="CAJNOG010000033">
    <property type="protein sequence ID" value="CAF0805607.1"/>
    <property type="molecule type" value="Genomic_DNA"/>
</dbReference>
<dbReference type="AlphaFoldDB" id="A0A813T570"/>
<keyword evidence="1" id="KW-0727">SH2 domain</keyword>
<evidence type="ECO:0000256" key="2">
    <source>
        <dbReference type="SAM" id="MobiDB-lite"/>
    </source>
</evidence>
<sequence length="599" mass="69166">MPSNHYSLASTSFLSSTINNREEQQKQVENDEAENYSMISNENVSSMTYKNKLPMCTRILQEQQQQQQQQQQHQPSLVLVAEENEIFDTDNNKLLLPCSTRSLKRRTSFFDKGRDWARRFMTLHRDRRNTTSNEKIRETCSQLNKTKSHHEFLHNHSKSFDEDGYLSPMEIKAKLDNISRENHLFHHQSLSKLSTNARQQLIVYSHSSSDISHPVYRCHGPIMRSSTPQCTCHHHQQQQQHPQQQQCLSTKSFISEFDKSLSIVDYIDFDVSEESSSSASFTSKQNDADDDPLDDLRYLFDDNNNNDNNKQQNGSFIRRTPRRSTNTSSISADSGYCDIPMSSSKFIPVHLISCTLIPVNVTRTDSMDIRCLTCTCPSVPATYFSNKTERRRRKSSAHSSGSQFQGTYSRQHLDIIENEIHNHCSCNNKYYSTMTICPTLSLSSPMETKSITKIDVNYKNDYYNKQQHKKYLRKKRTNLSKLSTTADDLTSVIRWYRPNLSRDAMYHVLQQADYGAFILRKSTTNPDCYALSVKVPKFAHESSIVHYLIEKITNQQNIASYRIKGTIKQFPTLLSLLTHHSVMPEILPITLNLNEISSV</sequence>
<evidence type="ECO:0000313" key="6">
    <source>
        <dbReference type="Proteomes" id="UP000663845"/>
    </source>
</evidence>
<proteinExistence type="predicted"/>
<dbReference type="Proteomes" id="UP000663845">
    <property type="component" value="Unassembled WGS sequence"/>
</dbReference>
<evidence type="ECO:0000313" key="4">
    <source>
        <dbReference type="EMBL" id="CAF0805607.1"/>
    </source>
</evidence>
<dbReference type="EMBL" id="CAJOAZ010000188">
    <property type="protein sequence ID" value="CAF3569287.1"/>
    <property type="molecule type" value="Genomic_DNA"/>
</dbReference>
<dbReference type="PANTHER" id="PTHR15832">
    <property type="entry name" value="SHC (SRC HOMOLOGY DOMAIN C-TERMINAL) ADAPTOR HOMOLOG"/>
    <property type="match status" value="1"/>
</dbReference>
<organism evidence="4 6">
    <name type="scientific">Adineta steineri</name>
    <dbReference type="NCBI Taxonomy" id="433720"/>
    <lineage>
        <taxon>Eukaryota</taxon>
        <taxon>Metazoa</taxon>
        <taxon>Spiralia</taxon>
        <taxon>Gnathifera</taxon>
        <taxon>Rotifera</taxon>
        <taxon>Eurotatoria</taxon>
        <taxon>Bdelloidea</taxon>
        <taxon>Adinetida</taxon>
        <taxon>Adinetidae</taxon>
        <taxon>Adineta</taxon>
    </lineage>
</organism>
<dbReference type="InterPro" id="IPR036860">
    <property type="entry name" value="SH2_dom_sf"/>
</dbReference>
<feature type="region of interest" description="Disordered" evidence="2">
    <location>
        <begin position="278"/>
        <end position="331"/>
    </location>
</feature>
<evidence type="ECO:0000313" key="5">
    <source>
        <dbReference type="EMBL" id="CAF3569287.1"/>
    </source>
</evidence>
<dbReference type="Pfam" id="PF00017">
    <property type="entry name" value="SH2"/>
    <property type="match status" value="1"/>
</dbReference>
<dbReference type="Proteomes" id="UP000663844">
    <property type="component" value="Unassembled WGS sequence"/>
</dbReference>
<dbReference type="PANTHER" id="PTHR15832:SF2">
    <property type="entry name" value="SH2 DOMAIN-CONTAINING PROTEIN"/>
    <property type="match status" value="1"/>
</dbReference>
<dbReference type="SMART" id="SM00252">
    <property type="entry name" value="SH2"/>
    <property type="match status" value="1"/>
</dbReference>
<dbReference type="SUPFAM" id="SSF55550">
    <property type="entry name" value="SH2 domain"/>
    <property type="match status" value="1"/>
</dbReference>
<dbReference type="Gene3D" id="3.30.505.10">
    <property type="entry name" value="SH2 domain"/>
    <property type="match status" value="1"/>
</dbReference>
<evidence type="ECO:0000256" key="1">
    <source>
        <dbReference type="PROSITE-ProRule" id="PRU00191"/>
    </source>
</evidence>
<dbReference type="PROSITE" id="PS50001">
    <property type="entry name" value="SH2"/>
    <property type="match status" value="1"/>
</dbReference>
<evidence type="ECO:0000259" key="3">
    <source>
        <dbReference type="PROSITE" id="PS50001"/>
    </source>
</evidence>
<feature type="region of interest" description="Disordered" evidence="2">
    <location>
        <begin position="1"/>
        <end position="36"/>
    </location>
</feature>
<accession>A0A813T570</accession>
<comment type="caution">
    <text evidence="4">The sequence shown here is derived from an EMBL/GenBank/DDBJ whole genome shotgun (WGS) entry which is preliminary data.</text>
</comment>
<feature type="compositionally biased region" description="Basic and acidic residues" evidence="2">
    <location>
        <begin position="20"/>
        <end position="29"/>
    </location>
</feature>
<name>A0A813T570_9BILA</name>
<reference evidence="4" key="1">
    <citation type="submission" date="2021-02" db="EMBL/GenBank/DDBJ databases">
        <authorList>
            <person name="Nowell W R."/>
        </authorList>
    </citation>
    <scope>NUCLEOTIDE SEQUENCE</scope>
</reference>
<feature type="compositionally biased region" description="Polar residues" evidence="2">
    <location>
        <begin position="1"/>
        <end position="19"/>
    </location>
</feature>
<dbReference type="PRINTS" id="PR00401">
    <property type="entry name" value="SH2DOMAIN"/>
</dbReference>
<gene>
    <name evidence="4" type="ORF">JYZ213_LOCUS5492</name>
    <name evidence="5" type="ORF">OXD698_LOCUS4820</name>
</gene>
<feature type="domain" description="SH2" evidence="3">
    <location>
        <begin position="495"/>
        <end position="581"/>
    </location>
</feature>